<accession>A0A3M7Q340</accession>
<gene>
    <name evidence="1" type="ORF">BpHYR1_040374</name>
</gene>
<keyword evidence="2" id="KW-1185">Reference proteome</keyword>
<organism evidence="1 2">
    <name type="scientific">Brachionus plicatilis</name>
    <name type="common">Marine rotifer</name>
    <name type="synonym">Brachionus muelleri</name>
    <dbReference type="NCBI Taxonomy" id="10195"/>
    <lineage>
        <taxon>Eukaryota</taxon>
        <taxon>Metazoa</taxon>
        <taxon>Spiralia</taxon>
        <taxon>Gnathifera</taxon>
        <taxon>Rotifera</taxon>
        <taxon>Eurotatoria</taxon>
        <taxon>Monogononta</taxon>
        <taxon>Pseudotrocha</taxon>
        <taxon>Ploima</taxon>
        <taxon>Brachionidae</taxon>
        <taxon>Brachionus</taxon>
    </lineage>
</organism>
<name>A0A3M7Q340_BRAPC</name>
<reference evidence="1 2" key="1">
    <citation type="journal article" date="2018" name="Sci. Rep.">
        <title>Genomic signatures of local adaptation to the degree of environmental predictability in rotifers.</title>
        <authorList>
            <person name="Franch-Gras L."/>
            <person name="Hahn C."/>
            <person name="Garcia-Roger E.M."/>
            <person name="Carmona M.J."/>
            <person name="Serra M."/>
            <person name="Gomez A."/>
        </authorList>
    </citation>
    <scope>NUCLEOTIDE SEQUENCE [LARGE SCALE GENOMIC DNA]</scope>
    <source>
        <strain evidence="1">HYR1</strain>
    </source>
</reference>
<protein>
    <submittedName>
        <fullName evidence="1">Uncharacterized protein</fullName>
    </submittedName>
</protein>
<proteinExistence type="predicted"/>
<dbReference type="EMBL" id="REGN01007654">
    <property type="protein sequence ID" value="RNA05634.1"/>
    <property type="molecule type" value="Genomic_DNA"/>
</dbReference>
<sequence length="125" mass="14373">MQIHIPPSTLPILFVFNISKPLKHGQKDSGNQSWQLIHRIYFGVSTGCYLHVKLMRFNNAAMSLYDGYHHVNFFHLRNAFLISSNSFGSIFNTSAQKPKKEPNFGNTVLLRKTVFTCHQLFSMIL</sequence>
<dbReference type="AlphaFoldDB" id="A0A3M7Q340"/>
<evidence type="ECO:0000313" key="1">
    <source>
        <dbReference type="EMBL" id="RNA05634.1"/>
    </source>
</evidence>
<comment type="caution">
    <text evidence="1">The sequence shown here is derived from an EMBL/GenBank/DDBJ whole genome shotgun (WGS) entry which is preliminary data.</text>
</comment>
<dbReference type="Proteomes" id="UP000276133">
    <property type="component" value="Unassembled WGS sequence"/>
</dbReference>
<evidence type="ECO:0000313" key="2">
    <source>
        <dbReference type="Proteomes" id="UP000276133"/>
    </source>
</evidence>